<organism evidence="2 3">
    <name type="scientific">Haematococcus lacustris</name>
    <name type="common">Green alga</name>
    <name type="synonym">Haematococcus pluvialis</name>
    <dbReference type="NCBI Taxonomy" id="44745"/>
    <lineage>
        <taxon>Eukaryota</taxon>
        <taxon>Viridiplantae</taxon>
        <taxon>Chlorophyta</taxon>
        <taxon>core chlorophytes</taxon>
        <taxon>Chlorophyceae</taxon>
        <taxon>CS clade</taxon>
        <taxon>Chlamydomonadales</taxon>
        <taxon>Haematococcaceae</taxon>
        <taxon>Haematococcus</taxon>
    </lineage>
</organism>
<evidence type="ECO:0000313" key="3">
    <source>
        <dbReference type="Proteomes" id="UP000485058"/>
    </source>
</evidence>
<sequence>MSISNLPNDSPPTPPAPIRGSRSELGGLKMCTSCSIAGAVQTLMPLHTTRTIAAKVINGVKNGAVLNEYLHEDYQPHVGNF</sequence>
<evidence type="ECO:0000313" key="2">
    <source>
        <dbReference type="EMBL" id="GFH05619.1"/>
    </source>
</evidence>
<protein>
    <submittedName>
        <fullName evidence="2">Uncharacterized protein</fullName>
    </submittedName>
</protein>
<evidence type="ECO:0000256" key="1">
    <source>
        <dbReference type="SAM" id="MobiDB-lite"/>
    </source>
</evidence>
<gene>
    <name evidence="2" type="ORF">HaLaN_00116</name>
</gene>
<accession>A0A699YI54</accession>
<dbReference type="Proteomes" id="UP000485058">
    <property type="component" value="Unassembled WGS sequence"/>
</dbReference>
<proteinExistence type="predicted"/>
<reference evidence="2 3" key="1">
    <citation type="submission" date="2020-02" db="EMBL/GenBank/DDBJ databases">
        <title>Draft genome sequence of Haematococcus lacustris strain NIES-144.</title>
        <authorList>
            <person name="Morimoto D."/>
            <person name="Nakagawa S."/>
            <person name="Yoshida T."/>
            <person name="Sawayama S."/>
        </authorList>
    </citation>
    <scope>NUCLEOTIDE SEQUENCE [LARGE SCALE GENOMIC DNA]</scope>
    <source>
        <strain evidence="2 3">NIES-144</strain>
    </source>
</reference>
<dbReference type="EMBL" id="BLLF01000003">
    <property type="protein sequence ID" value="GFH05619.1"/>
    <property type="molecule type" value="Genomic_DNA"/>
</dbReference>
<name>A0A699YI54_HAELA</name>
<dbReference type="AlphaFoldDB" id="A0A699YI54"/>
<keyword evidence="3" id="KW-1185">Reference proteome</keyword>
<comment type="caution">
    <text evidence="2">The sequence shown here is derived from an EMBL/GenBank/DDBJ whole genome shotgun (WGS) entry which is preliminary data.</text>
</comment>
<feature type="region of interest" description="Disordered" evidence="1">
    <location>
        <begin position="1"/>
        <end position="24"/>
    </location>
</feature>